<dbReference type="AlphaFoldDB" id="A0AAF0W9X1"/>
<sequence>MKNPMSKVIMPRFYLVFLFMHGIFEMVNFSTARSQDHIFKAPPVSSSLLCYSNCATCPFICSPPPPAPPAMPSKSPRHLPLPPISLSPPEPYNFDQPPPLPHINLSPPESNYFDQPPPLPRITFSPPEPYYYDQPPPLPPINFSPPEPYIFDQPAPLLPAFPPPPPPYAAAWSNNPYAVSPPVPPNYVAGQGPPGTGQQRSFTFPYYYYNISQGCCISFHFAFLFHFIVCLAMFLAV</sequence>
<protein>
    <submittedName>
        <fullName evidence="2">Uncharacterized protein</fullName>
    </submittedName>
</protein>
<evidence type="ECO:0000313" key="3">
    <source>
        <dbReference type="Proteomes" id="UP000077755"/>
    </source>
</evidence>
<organism evidence="2 3">
    <name type="scientific">Daucus carota subsp. sativus</name>
    <name type="common">Carrot</name>
    <dbReference type="NCBI Taxonomy" id="79200"/>
    <lineage>
        <taxon>Eukaryota</taxon>
        <taxon>Viridiplantae</taxon>
        <taxon>Streptophyta</taxon>
        <taxon>Embryophyta</taxon>
        <taxon>Tracheophyta</taxon>
        <taxon>Spermatophyta</taxon>
        <taxon>Magnoliopsida</taxon>
        <taxon>eudicotyledons</taxon>
        <taxon>Gunneridae</taxon>
        <taxon>Pentapetalae</taxon>
        <taxon>asterids</taxon>
        <taxon>campanulids</taxon>
        <taxon>Apiales</taxon>
        <taxon>Apiaceae</taxon>
        <taxon>Apioideae</taxon>
        <taxon>Scandiceae</taxon>
        <taxon>Daucinae</taxon>
        <taxon>Daucus</taxon>
        <taxon>Daucus sect. Daucus</taxon>
    </lineage>
</organism>
<reference evidence="2" key="1">
    <citation type="journal article" date="2016" name="Nat. Genet.">
        <title>A high-quality carrot genome assembly provides new insights into carotenoid accumulation and asterid genome evolution.</title>
        <authorList>
            <person name="Iorizzo M."/>
            <person name="Ellison S."/>
            <person name="Senalik D."/>
            <person name="Zeng P."/>
            <person name="Satapoomin P."/>
            <person name="Huang J."/>
            <person name="Bowman M."/>
            <person name="Iovene M."/>
            <person name="Sanseverino W."/>
            <person name="Cavagnaro P."/>
            <person name="Yildiz M."/>
            <person name="Macko-Podgorni A."/>
            <person name="Moranska E."/>
            <person name="Grzebelus E."/>
            <person name="Grzebelus D."/>
            <person name="Ashrafi H."/>
            <person name="Zheng Z."/>
            <person name="Cheng S."/>
            <person name="Spooner D."/>
            <person name="Van Deynze A."/>
            <person name="Simon P."/>
        </authorList>
    </citation>
    <scope>NUCLEOTIDE SEQUENCE</scope>
    <source>
        <tissue evidence="2">Leaf</tissue>
    </source>
</reference>
<gene>
    <name evidence="2" type="ORF">DCAR_0104757</name>
</gene>
<keyword evidence="1" id="KW-0472">Membrane</keyword>
<dbReference type="Proteomes" id="UP000077755">
    <property type="component" value="Chromosome 1"/>
</dbReference>
<dbReference type="EMBL" id="CP093343">
    <property type="protein sequence ID" value="WOG85566.1"/>
    <property type="molecule type" value="Genomic_DNA"/>
</dbReference>
<evidence type="ECO:0000313" key="2">
    <source>
        <dbReference type="EMBL" id="WOG85566.1"/>
    </source>
</evidence>
<evidence type="ECO:0000256" key="1">
    <source>
        <dbReference type="SAM" id="Phobius"/>
    </source>
</evidence>
<name>A0AAF0W9X1_DAUCS</name>
<keyword evidence="3" id="KW-1185">Reference proteome</keyword>
<feature type="transmembrane region" description="Helical" evidence="1">
    <location>
        <begin position="217"/>
        <end position="236"/>
    </location>
</feature>
<keyword evidence="1" id="KW-0812">Transmembrane</keyword>
<keyword evidence="1" id="KW-1133">Transmembrane helix</keyword>
<proteinExistence type="predicted"/>
<reference evidence="2" key="2">
    <citation type="submission" date="2022-03" db="EMBL/GenBank/DDBJ databases">
        <title>Draft title - Genomic analysis of global carrot germplasm unveils the trajectory of domestication and the origin of high carotenoid orange carrot.</title>
        <authorList>
            <person name="Iorizzo M."/>
            <person name="Ellison S."/>
            <person name="Senalik D."/>
            <person name="Macko-Podgorni A."/>
            <person name="Grzebelus D."/>
            <person name="Bostan H."/>
            <person name="Rolling W."/>
            <person name="Curaba J."/>
            <person name="Simon P."/>
        </authorList>
    </citation>
    <scope>NUCLEOTIDE SEQUENCE</scope>
    <source>
        <tissue evidence="2">Leaf</tissue>
    </source>
</reference>
<accession>A0AAF0W9X1</accession>